<keyword evidence="2" id="KW-0255">Endonuclease</keyword>
<keyword evidence="2" id="KW-0540">Nuclease</keyword>
<dbReference type="PANTHER" id="PTHR36181:SF2">
    <property type="entry name" value="INTRON-ENCODED ENDONUCLEASE AI3-RELATED"/>
    <property type="match status" value="1"/>
</dbReference>
<dbReference type="InterPro" id="IPR004860">
    <property type="entry name" value="LAGLIDADG_dom"/>
</dbReference>
<dbReference type="AlphaFoldDB" id="D5G3P0"/>
<dbReference type="EMBL" id="FN377860">
    <property type="protein sequence ID" value="CAY39349.1"/>
    <property type="molecule type" value="Genomic_DNA"/>
</dbReference>
<dbReference type="InterPro" id="IPR051289">
    <property type="entry name" value="LAGLIDADG_Endonuclease"/>
</dbReference>
<proteinExistence type="predicted"/>
<organism evidence="2">
    <name type="scientific">Funneliformis coronatus</name>
    <dbReference type="NCBI Taxonomy" id="1117309"/>
    <lineage>
        <taxon>Eukaryota</taxon>
        <taxon>Fungi</taxon>
        <taxon>Fungi incertae sedis</taxon>
        <taxon>Mucoromycota</taxon>
        <taxon>Glomeromycotina</taxon>
        <taxon>Glomeromycetes</taxon>
        <taxon>Glomerales</taxon>
        <taxon>Glomeraceae</taxon>
        <taxon>Funneliformis</taxon>
    </lineage>
</organism>
<accession>D5G3P0</accession>
<dbReference type="SUPFAM" id="SSF55608">
    <property type="entry name" value="Homing endonucleases"/>
    <property type="match status" value="1"/>
</dbReference>
<geneLocation type="mitochondrion" evidence="2"/>
<name>D5G3P0_9GLOM</name>
<keyword evidence="2" id="KW-0378">Hydrolase</keyword>
<dbReference type="InterPro" id="IPR027434">
    <property type="entry name" value="Homing_endonucl"/>
</dbReference>
<dbReference type="PANTHER" id="PTHR36181">
    <property type="entry name" value="INTRON-ENCODED ENDONUCLEASE AI3-RELATED"/>
    <property type="match status" value="1"/>
</dbReference>
<evidence type="ECO:0000313" key="2">
    <source>
        <dbReference type="EMBL" id="CAY39349.1"/>
    </source>
</evidence>
<evidence type="ECO:0000259" key="1">
    <source>
        <dbReference type="Pfam" id="PF00961"/>
    </source>
</evidence>
<dbReference type="Pfam" id="PF00961">
    <property type="entry name" value="LAGLIDADG_1"/>
    <property type="match status" value="1"/>
</dbReference>
<feature type="domain" description="Homing endonuclease LAGLIDADG" evidence="1">
    <location>
        <begin position="25"/>
        <end position="128"/>
    </location>
</feature>
<dbReference type="GO" id="GO:0005739">
    <property type="term" value="C:mitochondrion"/>
    <property type="evidence" value="ECO:0007669"/>
    <property type="project" value="UniProtKB-ARBA"/>
</dbReference>
<sequence>MQAEPLIKNCQENSPKGVITPGWFAGFVDGEGCFQFHINETKNIFKPYLQVSQNTHDFLVLKMIQKYLGCGVLVPRLEEYTLEKAKTVSSISQYRVYRESDLINTIIPFFDENPLLTTKAKEFSDWKTLITLKRAGAHKTELGRNKMFSIKSGKNGVS</sequence>
<dbReference type="Gene3D" id="3.10.28.10">
    <property type="entry name" value="Homing endonucleases"/>
    <property type="match status" value="1"/>
</dbReference>
<reference evidence="2" key="1">
    <citation type="journal article" date="2010" name="Mol. Phylogenet. Evol.">
        <title>Evolutionary dynamics of introns and homing endonuclease ORFs in a region of the large subunit of the mitochondrial rRNA in Glomus species (arbuscular mycorrhizal fungi, Glomeromycota).</title>
        <authorList>
            <person name="Thiery O."/>
            <person name="Borstler B."/>
            <person name="Ineichen K."/>
            <person name="Redecker D."/>
        </authorList>
    </citation>
    <scope>NUCLEOTIDE SEQUENCE</scope>
    <source>
        <strain evidence="2">ZTL</strain>
    </source>
</reference>
<keyword evidence="2" id="KW-0496">Mitochondrion</keyword>
<dbReference type="GO" id="GO:0004519">
    <property type="term" value="F:endonuclease activity"/>
    <property type="evidence" value="ECO:0007669"/>
    <property type="project" value="UniProtKB-KW"/>
</dbReference>
<protein>
    <submittedName>
        <fullName evidence="2">LAGLIDADG homing endonuclease</fullName>
    </submittedName>
</protein>